<sequence>MVRNYIKVATGRLRQLMLLLSREFLVQICNVAVIAIPVAWYGLHQWLNGYPYSMDLSWWVFALAGTFTLAMALLTVSFHSLKAAFTNLIKSLQSE</sequence>
<organism evidence="2 3">
    <name type="scientific">Chitinophaga pollutisoli</name>
    <dbReference type="NCBI Taxonomy" id="3133966"/>
    <lineage>
        <taxon>Bacteria</taxon>
        <taxon>Pseudomonadati</taxon>
        <taxon>Bacteroidota</taxon>
        <taxon>Chitinophagia</taxon>
        <taxon>Chitinophagales</taxon>
        <taxon>Chitinophagaceae</taxon>
        <taxon>Chitinophaga</taxon>
    </lineage>
</organism>
<keyword evidence="1" id="KW-0812">Transmembrane</keyword>
<keyword evidence="3" id="KW-1185">Reference proteome</keyword>
<gene>
    <name evidence="2" type="ORF">WJU16_25595</name>
</gene>
<evidence type="ECO:0000313" key="3">
    <source>
        <dbReference type="Proteomes" id="UP001485459"/>
    </source>
</evidence>
<protein>
    <recommendedName>
        <fullName evidence="4">FtsX-like permease family protein</fullName>
    </recommendedName>
</protein>
<evidence type="ECO:0000313" key="2">
    <source>
        <dbReference type="EMBL" id="WZN41343.1"/>
    </source>
</evidence>
<name>A0ABZ2YPA8_9BACT</name>
<dbReference type="Proteomes" id="UP001485459">
    <property type="component" value="Chromosome"/>
</dbReference>
<reference evidence="3" key="1">
    <citation type="submission" date="2024-03" db="EMBL/GenBank/DDBJ databases">
        <title>Chitinophaga horti sp. nov., isolated from garden soil.</title>
        <authorList>
            <person name="Lee D.S."/>
            <person name="Han D.M."/>
            <person name="Baek J.H."/>
            <person name="Choi D.G."/>
            <person name="Jeon J.H."/>
            <person name="Jeon C.O."/>
        </authorList>
    </citation>
    <scope>NUCLEOTIDE SEQUENCE [LARGE SCALE GENOMIC DNA]</scope>
    <source>
        <strain evidence="3">GPA1</strain>
    </source>
</reference>
<accession>A0ABZ2YPA8</accession>
<feature type="transmembrane region" description="Helical" evidence="1">
    <location>
        <begin position="24"/>
        <end position="43"/>
    </location>
</feature>
<dbReference type="RefSeq" id="WP_341836197.1">
    <property type="nucleotide sequence ID" value="NZ_CP149822.1"/>
</dbReference>
<keyword evidence="1" id="KW-1133">Transmembrane helix</keyword>
<keyword evidence="1" id="KW-0472">Membrane</keyword>
<proteinExistence type="predicted"/>
<feature type="transmembrane region" description="Helical" evidence="1">
    <location>
        <begin position="58"/>
        <end position="81"/>
    </location>
</feature>
<dbReference type="EMBL" id="CP149822">
    <property type="protein sequence ID" value="WZN41343.1"/>
    <property type="molecule type" value="Genomic_DNA"/>
</dbReference>
<evidence type="ECO:0000256" key="1">
    <source>
        <dbReference type="SAM" id="Phobius"/>
    </source>
</evidence>
<evidence type="ECO:0008006" key="4">
    <source>
        <dbReference type="Google" id="ProtNLM"/>
    </source>
</evidence>